<comment type="cofactor">
    <cofactor evidence="5">
        <name>[2Fe-2S] cluster</name>
        <dbReference type="ChEBI" id="CHEBI:190135"/>
    </cofactor>
</comment>
<keyword evidence="10" id="KW-1185">Reference proteome</keyword>
<reference evidence="9 10" key="1">
    <citation type="submission" date="2017-02" db="EMBL/GenBank/DDBJ databases">
        <authorList>
            <person name="Peterson S.W."/>
        </authorList>
    </citation>
    <scope>NUCLEOTIDE SEQUENCE [LARGE SCALE GENOMIC DNA]</scope>
    <source>
        <strain evidence="9 10">B Mb 05.01</strain>
    </source>
</reference>
<organism evidence="9 10">
    <name type="scientific">Microbacterium esteraromaticum</name>
    <dbReference type="NCBI Taxonomy" id="57043"/>
    <lineage>
        <taxon>Bacteria</taxon>
        <taxon>Bacillati</taxon>
        <taxon>Actinomycetota</taxon>
        <taxon>Actinomycetes</taxon>
        <taxon>Micrococcales</taxon>
        <taxon>Microbacteriaceae</taxon>
        <taxon>Microbacterium</taxon>
    </lineage>
</organism>
<dbReference type="GO" id="GO:0004497">
    <property type="term" value="F:monooxygenase activity"/>
    <property type="evidence" value="ECO:0007669"/>
    <property type="project" value="UniProtKB-ARBA"/>
</dbReference>
<evidence type="ECO:0000313" key="10">
    <source>
        <dbReference type="Proteomes" id="UP000196320"/>
    </source>
</evidence>
<evidence type="ECO:0000259" key="8">
    <source>
        <dbReference type="PROSITE" id="PS51296"/>
    </source>
</evidence>
<dbReference type="CDD" id="cd03467">
    <property type="entry name" value="Rieske"/>
    <property type="match status" value="1"/>
</dbReference>
<gene>
    <name evidence="9" type="ORF">FM104_02655</name>
</gene>
<evidence type="ECO:0000256" key="1">
    <source>
        <dbReference type="ARBA" id="ARBA00022714"/>
    </source>
</evidence>
<name>A0A1R4IKP5_9MICO</name>
<sequence length="295" mass="30541">MTDLEASMSKLKSAAECAITAVEKEERLDEISEPVAAAVKKATGRRGVKNLLSGTWLGHALHPVLTDVPIGSWLAASVLDLTAGDAGADAARRLTGFGVLAAVPAAASGASDWSDSYGAEQRAGLVHGLANSVGTTLQMASWFARRRGARGAGTVLSLAGLGITLAAAYLGGHLSFVRGTGVNRTAFDEPADSWVDVAAETELSSDKPVRVDADGVAVVLVKHEDTIRALSATCTHAGGPLDEGHIDDAGCIVCPWHGSRFRLRDGAAMRGPASVDEPRWDVRVADGRVSVRAAD</sequence>
<feature type="transmembrane region" description="Helical" evidence="7">
    <location>
        <begin position="155"/>
        <end position="176"/>
    </location>
</feature>
<evidence type="ECO:0000256" key="5">
    <source>
        <dbReference type="ARBA" id="ARBA00034078"/>
    </source>
</evidence>
<dbReference type="Proteomes" id="UP000196320">
    <property type="component" value="Unassembled WGS sequence"/>
</dbReference>
<dbReference type="PANTHER" id="PTHR21496">
    <property type="entry name" value="FERREDOXIN-RELATED"/>
    <property type="match status" value="1"/>
</dbReference>
<keyword evidence="7" id="KW-1133">Transmembrane helix</keyword>
<keyword evidence="3" id="KW-0408">Iron</keyword>
<evidence type="ECO:0000256" key="2">
    <source>
        <dbReference type="ARBA" id="ARBA00022723"/>
    </source>
</evidence>
<dbReference type="PROSITE" id="PS51296">
    <property type="entry name" value="RIESKE"/>
    <property type="match status" value="1"/>
</dbReference>
<keyword evidence="1" id="KW-0001">2Fe-2S</keyword>
<dbReference type="InterPro" id="IPR036922">
    <property type="entry name" value="Rieske_2Fe-2S_sf"/>
</dbReference>
<keyword evidence="7" id="KW-0472">Membrane</keyword>
<evidence type="ECO:0000256" key="7">
    <source>
        <dbReference type="SAM" id="Phobius"/>
    </source>
</evidence>
<evidence type="ECO:0000313" key="9">
    <source>
        <dbReference type="EMBL" id="SJN20341.1"/>
    </source>
</evidence>
<dbReference type="EMBL" id="FUKO01000010">
    <property type="protein sequence ID" value="SJN20341.1"/>
    <property type="molecule type" value="Genomic_DNA"/>
</dbReference>
<keyword evidence="2" id="KW-0479">Metal-binding</keyword>
<dbReference type="Pfam" id="PF09990">
    <property type="entry name" value="DUF2231"/>
    <property type="match status" value="1"/>
</dbReference>
<keyword evidence="4" id="KW-0411">Iron-sulfur</keyword>
<feature type="domain" description="Rieske" evidence="8">
    <location>
        <begin position="195"/>
        <end position="291"/>
    </location>
</feature>
<dbReference type="Gene3D" id="2.102.10.10">
    <property type="entry name" value="Rieske [2Fe-2S] iron-sulphur domain"/>
    <property type="match status" value="1"/>
</dbReference>
<dbReference type="PANTHER" id="PTHR21496:SF0">
    <property type="entry name" value="RIESKE DOMAIN-CONTAINING PROTEIN"/>
    <property type="match status" value="1"/>
</dbReference>
<dbReference type="GO" id="GO:0046872">
    <property type="term" value="F:metal ion binding"/>
    <property type="evidence" value="ECO:0007669"/>
    <property type="project" value="UniProtKB-KW"/>
</dbReference>
<comment type="similarity">
    <text evidence="6">Belongs to the bacterial ring-hydroxylating dioxygenase ferredoxin component family.</text>
</comment>
<evidence type="ECO:0000256" key="4">
    <source>
        <dbReference type="ARBA" id="ARBA00023014"/>
    </source>
</evidence>
<dbReference type="InterPro" id="IPR019251">
    <property type="entry name" value="DUF2231_TM"/>
</dbReference>
<evidence type="ECO:0000256" key="6">
    <source>
        <dbReference type="ARBA" id="ARBA00038001"/>
    </source>
</evidence>
<dbReference type="SUPFAM" id="SSF50022">
    <property type="entry name" value="ISP domain"/>
    <property type="match status" value="1"/>
</dbReference>
<dbReference type="GO" id="GO:0051537">
    <property type="term" value="F:2 iron, 2 sulfur cluster binding"/>
    <property type="evidence" value="ECO:0007669"/>
    <property type="project" value="UniProtKB-KW"/>
</dbReference>
<dbReference type="Pfam" id="PF00355">
    <property type="entry name" value="Rieske"/>
    <property type="match status" value="1"/>
</dbReference>
<keyword evidence="7" id="KW-0812">Transmembrane</keyword>
<dbReference type="GO" id="GO:0016705">
    <property type="term" value="F:oxidoreductase activity, acting on paired donors, with incorporation or reduction of molecular oxygen"/>
    <property type="evidence" value="ECO:0007669"/>
    <property type="project" value="UniProtKB-ARBA"/>
</dbReference>
<dbReference type="InterPro" id="IPR017941">
    <property type="entry name" value="Rieske_2Fe-2S"/>
</dbReference>
<protein>
    <submittedName>
        <fullName evidence="9">Ferredoxin, 2Fe-2S</fullName>
    </submittedName>
</protein>
<dbReference type="AlphaFoldDB" id="A0A1R4IKP5"/>
<accession>A0A1R4IKP5</accession>
<evidence type="ECO:0000256" key="3">
    <source>
        <dbReference type="ARBA" id="ARBA00023004"/>
    </source>
</evidence>
<proteinExistence type="inferred from homology"/>